<name>D2UBP7_XANAP</name>
<protein>
    <recommendedName>
        <fullName evidence="4">ABC transporter permease</fullName>
    </recommendedName>
</protein>
<dbReference type="KEGG" id="xal:XALC_0704"/>
<dbReference type="RefSeq" id="WP_012915232.1">
    <property type="nucleotide sequence ID" value="NC_013722.1"/>
</dbReference>
<evidence type="ECO:0000313" key="3">
    <source>
        <dbReference type="Proteomes" id="UP000001890"/>
    </source>
</evidence>
<feature type="transmembrane region" description="Helical" evidence="1">
    <location>
        <begin position="20"/>
        <end position="39"/>
    </location>
</feature>
<reference evidence="2 3" key="1">
    <citation type="journal article" date="2009" name="BMC Genomics">
        <title>The complete genome sequence of Xanthomonas albilineans provides new insights into the reductive genome evolution of the xylem-limited Xanthomonadaceae.</title>
        <authorList>
            <person name="Pieretti I."/>
            <person name="Royer M."/>
            <person name="Barbe V."/>
            <person name="Carrere S."/>
            <person name="Koebnik R."/>
            <person name="Cociancich S."/>
            <person name="Couloux A."/>
            <person name="Darrasse A."/>
            <person name="Gouzy J."/>
            <person name="Jacques M.A."/>
            <person name="Lauber E."/>
            <person name="Manceau C."/>
            <person name="Mangenot S."/>
            <person name="Poussier S."/>
            <person name="Segurens B."/>
            <person name="Szurek B."/>
            <person name="Verdier V."/>
            <person name="Arlat M."/>
            <person name="Rott P."/>
        </authorList>
    </citation>
    <scope>NUCLEOTIDE SEQUENCE [LARGE SCALE GENOMIC DNA]</scope>
    <source>
        <strain evidence="3">GPE PC73 / CFBP 7063</strain>
    </source>
</reference>
<keyword evidence="1" id="KW-1133">Transmembrane helix</keyword>
<keyword evidence="3" id="KW-1185">Reference proteome</keyword>
<dbReference type="eggNOG" id="COG1668">
    <property type="taxonomic scope" value="Bacteria"/>
</dbReference>
<sequence>MNDSRVWSVAKFEFLRFFDFRGEVISLLILMLLAALRFGGEAILNAGSKAPVRIATSIQGFPLANGDSRFHFEPILVSDLERKKLDLKNDQLDGILLEDAGHGSSSVYTLLVHRSPNWTDEFQKLIQAHQRNLRIQTAGLSMPAYERINESVNFDLAYIDAAFRPKTASVYGFAIGFIVLTMLGVIGCLSMLVQGIAGEKFGRISEMVLTALPAQIWLDGKVIAATLHGLKTIVTYAIYTSLAVVVMGFVKISVFVDLLAQSNMVGLLVLICILGLCFWNCFFALIAAILPSEQSAIRNILPILPISFLLISLSGAKHPQSEFLEFLSIFPPSSMAAMPVRLLNGAVPTLDVILALIFSVMAIVLLRFFAGRVFVYATISAGSSATIFDYIKLFFRKSIR</sequence>
<organism evidence="2 3">
    <name type="scientific">Xanthomonas albilineans (strain GPE PC73 / CFBP 7063)</name>
    <dbReference type="NCBI Taxonomy" id="380358"/>
    <lineage>
        <taxon>Bacteria</taxon>
        <taxon>Pseudomonadati</taxon>
        <taxon>Pseudomonadota</taxon>
        <taxon>Gammaproteobacteria</taxon>
        <taxon>Lysobacterales</taxon>
        <taxon>Lysobacteraceae</taxon>
        <taxon>Xanthomonas</taxon>
    </lineage>
</organism>
<evidence type="ECO:0000313" key="2">
    <source>
        <dbReference type="EMBL" id="CBA15222.1"/>
    </source>
</evidence>
<dbReference type="PATRIC" id="fig|29447.3.peg.700"/>
<evidence type="ECO:0008006" key="4">
    <source>
        <dbReference type="Google" id="ProtNLM"/>
    </source>
</evidence>
<feature type="transmembrane region" description="Helical" evidence="1">
    <location>
        <begin position="342"/>
        <end position="368"/>
    </location>
</feature>
<dbReference type="STRING" id="380358.XALC_0704"/>
<feature type="transmembrane region" description="Helical" evidence="1">
    <location>
        <begin position="170"/>
        <end position="193"/>
    </location>
</feature>
<proteinExistence type="predicted"/>
<accession>D2UBP7</accession>
<dbReference type="EMBL" id="FP565176">
    <property type="protein sequence ID" value="CBA15222.1"/>
    <property type="molecule type" value="Genomic_DNA"/>
</dbReference>
<dbReference type="Proteomes" id="UP000001890">
    <property type="component" value="Chromosome"/>
</dbReference>
<dbReference type="GeneID" id="57876019"/>
<feature type="transmembrane region" description="Helical" evidence="1">
    <location>
        <begin position="236"/>
        <end position="260"/>
    </location>
</feature>
<dbReference type="OrthoDB" id="9768837at2"/>
<dbReference type="AlphaFoldDB" id="D2UBP7"/>
<feature type="transmembrane region" description="Helical" evidence="1">
    <location>
        <begin position="267"/>
        <end position="290"/>
    </location>
</feature>
<keyword evidence="1" id="KW-0812">Transmembrane</keyword>
<keyword evidence="1" id="KW-0472">Membrane</keyword>
<evidence type="ECO:0000256" key="1">
    <source>
        <dbReference type="SAM" id="Phobius"/>
    </source>
</evidence>
<gene>
    <name evidence="2" type="ordered locus">XALc_0704</name>
</gene>